<dbReference type="EMBL" id="JAVIIV010000020">
    <property type="protein sequence ID" value="MDX8488566.1"/>
    <property type="molecule type" value="Genomic_DNA"/>
</dbReference>
<dbReference type="SUPFAM" id="SSF53474">
    <property type="entry name" value="alpha/beta-Hydrolases"/>
    <property type="match status" value="1"/>
</dbReference>
<dbReference type="PROSITE" id="PS01173">
    <property type="entry name" value="LIPASE_GDXG_HIS"/>
    <property type="match status" value="1"/>
</dbReference>
<name>A0ABU4YNJ5_9HYPH</name>
<dbReference type="Gene3D" id="3.40.50.1820">
    <property type="entry name" value="alpha/beta hydrolase"/>
    <property type="match status" value="1"/>
</dbReference>
<dbReference type="RefSeq" id="WP_320298564.1">
    <property type="nucleotide sequence ID" value="NZ_JAVIIU010000017.1"/>
</dbReference>
<proteinExistence type="inferred from homology"/>
<evidence type="ECO:0000259" key="4">
    <source>
        <dbReference type="Pfam" id="PF07859"/>
    </source>
</evidence>
<evidence type="ECO:0000256" key="1">
    <source>
        <dbReference type="ARBA" id="ARBA00010515"/>
    </source>
</evidence>
<dbReference type="PROSITE" id="PS01174">
    <property type="entry name" value="LIPASE_GDXG_SER"/>
    <property type="match status" value="1"/>
</dbReference>
<dbReference type="InterPro" id="IPR050300">
    <property type="entry name" value="GDXG_lipolytic_enzyme"/>
</dbReference>
<accession>A0ABU4YNJ5</accession>
<evidence type="ECO:0000313" key="6">
    <source>
        <dbReference type="Proteomes" id="UP001280156"/>
    </source>
</evidence>
<keyword evidence="2 5" id="KW-0378">Hydrolase</keyword>
<evidence type="ECO:0000256" key="2">
    <source>
        <dbReference type="ARBA" id="ARBA00022801"/>
    </source>
</evidence>
<gene>
    <name evidence="5" type="ORF">RFM52_25710</name>
</gene>
<comment type="caution">
    <text evidence="5">The sequence shown here is derived from an EMBL/GenBank/DDBJ whole genome shotgun (WGS) entry which is preliminary data.</text>
</comment>
<dbReference type="GO" id="GO:0016787">
    <property type="term" value="F:hydrolase activity"/>
    <property type="evidence" value="ECO:0007669"/>
    <property type="project" value="UniProtKB-KW"/>
</dbReference>
<dbReference type="InterPro" id="IPR013094">
    <property type="entry name" value="AB_hydrolase_3"/>
</dbReference>
<reference evidence="5 6" key="1">
    <citation type="submission" date="2023-08" db="EMBL/GenBank/DDBJ databases">
        <title>Implementing the SeqCode for naming new Mesorhizobium species isolated from Vachellia karroo root nodules.</title>
        <authorList>
            <person name="Van Lill M."/>
        </authorList>
    </citation>
    <scope>NUCLEOTIDE SEQUENCE [LARGE SCALE GENOMIC DNA]</scope>
    <source>
        <strain evidence="5 6">VK2B</strain>
    </source>
</reference>
<comment type="similarity">
    <text evidence="1">Belongs to the 'GDXG' lipolytic enzyme family.</text>
</comment>
<dbReference type="PANTHER" id="PTHR48081:SF8">
    <property type="entry name" value="ALPHA_BETA HYDROLASE FOLD-3 DOMAIN-CONTAINING PROTEIN-RELATED"/>
    <property type="match status" value="1"/>
</dbReference>
<dbReference type="Proteomes" id="UP001280156">
    <property type="component" value="Unassembled WGS sequence"/>
</dbReference>
<keyword evidence="6" id="KW-1185">Reference proteome</keyword>
<protein>
    <submittedName>
        <fullName evidence="5">Alpha/beta hydrolase</fullName>
    </submittedName>
</protein>
<sequence>MTTSPLTAAPNLSALDPQALHVLDLGRRVNGPPFETGTPEQARRAYVNGLSDLQGDREPVGSVTERTIAGPGDALRLRIYRGQGAPDADAPALLYLHGGGWVIGNLESHDEICRWFANIAACVVVSPDYRLAPEHKFPAAVEDCRAVLSFMQDHAADLGINAKRVAVAGDSAGGNLATVLSLVAREDKHPLTAQLLLYPNTDAAQTADSYRRFAVGFGLTATTMAWFRDHYVRDAADVGDWRVSPLKAESLVGVAPAFVAIAGHDILTDEGEAYAKRLLNAGVPVVLERWPGLIHGFVSMGRHGRASRQAVEAAVAAWRGFDRALAKDQAD</sequence>
<organism evidence="5 6">
    <name type="scientific">Mesorhizobium humile</name>
    <dbReference type="NCBI Taxonomy" id="3072313"/>
    <lineage>
        <taxon>Bacteria</taxon>
        <taxon>Pseudomonadati</taxon>
        <taxon>Pseudomonadota</taxon>
        <taxon>Alphaproteobacteria</taxon>
        <taxon>Hyphomicrobiales</taxon>
        <taxon>Phyllobacteriaceae</taxon>
        <taxon>Mesorhizobium</taxon>
    </lineage>
</organism>
<feature type="domain" description="Alpha/beta hydrolase fold-3" evidence="4">
    <location>
        <begin position="93"/>
        <end position="298"/>
    </location>
</feature>
<dbReference type="InterPro" id="IPR033140">
    <property type="entry name" value="Lipase_GDXG_put_SER_AS"/>
</dbReference>
<feature type="active site" evidence="3">
    <location>
        <position position="171"/>
    </location>
</feature>
<dbReference type="Pfam" id="PF07859">
    <property type="entry name" value="Abhydrolase_3"/>
    <property type="match status" value="1"/>
</dbReference>
<evidence type="ECO:0000256" key="3">
    <source>
        <dbReference type="PROSITE-ProRule" id="PRU10038"/>
    </source>
</evidence>
<dbReference type="PANTHER" id="PTHR48081">
    <property type="entry name" value="AB HYDROLASE SUPERFAMILY PROTEIN C4A8.06C"/>
    <property type="match status" value="1"/>
</dbReference>
<evidence type="ECO:0000313" key="5">
    <source>
        <dbReference type="EMBL" id="MDX8488566.1"/>
    </source>
</evidence>
<dbReference type="InterPro" id="IPR002168">
    <property type="entry name" value="Lipase_GDXG_HIS_AS"/>
</dbReference>
<dbReference type="InterPro" id="IPR029058">
    <property type="entry name" value="AB_hydrolase_fold"/>
</dbReference>